<evidence type="ECO:0008006" key="4">
    <source>
        <dbReference type="Google" id="ProtNLM"/>
    </source>
</evidence>
<reference evidence="2 3" key="1">
    <citation type="journal article" date="2019" name="Nat. Med.">
        <title>A library of human gut bacterial isolates paired with longitudinal multiomics data enables mechanistic microbiome research.</title>
        <authorList>
            <person name="Poyet M."/>
            <person name="Groussin M."/>
            <person name="Gibbons S.M."/>
            <person name="Avila-Pacheco J."/>
            <person name="Jiang X."/>
            <person name="Kearney S.M."/>
            <person name="Perrotta A.R."/>
            <person name="Berdy B."/>
            <person name="Zhao S."/>
            <person name="Lieberman T.D."/>
            <person name="Swanson P.K."/>
            <person name="Smith M."/>
            <person name="Roesemann S."/>
            <person name="Alexander J.E."/>
            <person name="Rich S.A."/>
            <person name="Livny J."/>
            <person name="Vlamakis H."/>
            <person name="Clish C."/>
            <person name="Bullock K."/>
            <person name="Deik A."/>
            <person name="Scott J."/>
            <person name="Pierce K.A."/>
            <person name="Xavier R.J."/>
            <person name="Alm E.J."/>
        </authorList>
    </citation>
    <scope>NUCLEOTIDE SEQUENCE [LARGE SCALE GENOMIC DNA]</scope>
    <source>
        <strain evidence="2 3">BIOML-B1</strain>
    </source>
</reference>
<comment type="caution">
    <text evidence="2">The sequence shown here is derived from an EMBL/GenBank/DDBJ whole genome shotgun (WGS) entry which is preliminary data.</text>
</comment>
<sequence>MPETKIEKTPVEQLQKPATQTEPLTPVNPHIAPAQRALSYAEKVRGLTADERIWQLAKSKAVALSNLPDGWLPKTYAGNVGACAIACDMAQRMGTTELFVMQNLYVVYGQPTWSGKSCKALIDNSGQFAGRSRYRMEGQEGTDTWGCRLIAVDKLTGEKVEGPKVTVQMAKDAGWWNKNGSYWPKMTEMMLKYRAAAYFARAECPEVLMGANIDYEAGAGDSAEEEPNHA</sequence>
<feature type="compositionally biased region" description="Basic and acidic residues" evidence="1">
    <location>
        <begin position="1"/>
        <end position="10"/>
    </location>
</feature>
<evidence type="ECO:0000313" key="3">
    <source>
        <dbReference type="Proteomes" id="UP000462091"/>
    </source>
</evidence>
<dbReference type="AlphaFoldDB" id="A0A844D660"/>
<dbReference type="Proteomes" id="UP000462091">
    <property type="component" value="Unassembled WGS sequence"/>
</dbReference>
<gene>
    <name evidence="2" type="ORF">GKE10_00140</name>
</gene>
<evidence type="ECO:0000256" key="1">
    <source>
        <dbReference type="SAM" id="MobiDB-lite"/>
    </source>
</evidence>
<accession>A0A844D660</accession>
<proteinExistence type="predicted"/>
<evidence type="ECO:0000313" key="2">
    <source>
        <dbReference type="EMBL" id="MSC50346.1"/>
    </source>
</evidence>
<feature type="region of interest" description="Disordered" evidence="1">
    <location>
        <begin position="1"/>
        <end position="28"/>
    </location>
</feature>
<protein>
    <recommendedName>
        <fullName evidence="4">Recombinase RecT</fullName>
    </recommendedName>
</protein>
<dbReference type="RefSeq" id="WP_154265261.1">
    <property type="nucleotide sequence ID" value="NZ_WKQM01000001.1"/>
</dbReference>
<organism evidence="2 3">
    <name type="scientific">Faecalibacterium prausnitzii</name>
    <dbReference type="NCBI Taxonomy" id="853"/>
    <lineage>
        <taxon>Bacteria</taxon>
        <taxon>Bacillati</taxon>
        <taxon>Bacillota</taxon>
        <taxon>Clostridia</taxon>
        <taxon>Eubacteriales</taxon>
        <taxon>Oscillospiraceae</taxon>
        <taxon>Faecalibacterium</taxon>
    </lineage>
</organism>
<name>A0A844D660_9FIRM</name>
<dbReference type="EMBL" id="WKQM01000001">
    <property type="protein sequence ID" value="MSC50346.1"/>
    <property type="molecule type" value="Genomic_DNA"/>
</dbReference>